<comment type="caution">
    <text evidence="1">The sequence shown here is derived from an EMBL/GenBank/DDBJ whole genome shotgun (WGS) entry which is preliminary data.</text>
</comment>
<keyword evidence="2" id="KW-1185">Reference proteome</keyword>
<protein>
    <submittedName>
        <fullName evidence="1">Transcriptional regulator LysR</fullName>
    </submittedName>
</protein>
<accession>A0A921NXG1</accession>
<gene>
    <name evidence="1" type="ORF">PMES_02430</name>
</gene>
<organism evidence="1 2">
    <name type="scientific">Profundibacterium mesophilum KAUST100406-0324</name>
    <dbReference type="NCBI Taxonomy" id="1037889"/>
    <lineage>
        <taxon>Bacteria</taxon>
        <taxon>Pseudomonadati</taxon>
        <taxon>Pseudomonadota</taxon>
        <taxon>Alphaproteobacteria</taxon>
        <taxon>Rhodobacterales</taxon>
        <taxon>Roseobacteraceae</taxon>
        <taxon>Profundibacterium</taxon>
    </lineage>
</organism>
<sequence length="89" mass="9595">MLPADAADTPVPLAELQSRGFIAHPDGHGYAADPLKVNVPGDYPGADRLRIRGTVNQIGQIPRPWPAGSAIPFCRAVAWRPMPGRRTFP</sequence>
<proteinExistence type="predicted"/>
<dbReference type="EMBL" id="APKE01000027">
    <property type="protein sequence ID" value="KAF0675308.1"/>
    <property type="molecule type" value="Genomic_DNA"/>
</dbReference>
<dbReference type="AlphaFoldDB" id="A0A921NXG1"/>
<evidence type="ECO:0000313" key="1">
    <source>
        <dbReference type="EMBL" id="KAF0675308.1"/>
    </source>
</evidence>
<reference evidence="1" key="1">
    <citation type="submission" date="2013-03" db="EMBL/GenBank/DDBJ databases">
        <title>Genome Sequence of the Profundibacterium mesophilum strain KAUST100406-0324T from Red Sea, a novel genus in the family Rhodobacteraceae.</title>
        <authorList>
            <person name="Essack M."/>
            <person name="Alam I."/>
            <person name="Lafi F."/>
            <person name="Alawi W."/>
            <person name="Kamanu F."/>
            <person name="Al-Suwailem A."/>
            <person name="Lee O.O."/>
            <person name="Xu Y."/>
            <person name="Bajic V."/>
            <person name="Qian P.-Y."/>
            <person name="Archer J."/>
        </authorList>
    </citation>
    <scope>NUCLEOTIDE SEQUENCE</scope>
    <source>
        <strain evidence="1">KAUST100406-0324</strain>
    </source>
</reference>
<evidence type="ECO:0000313" key="2">
    <source>
        <dbReference type="Proteomes" id="UP000698242"/>
    </source>
</evidence>
<name>A0A921NXG1_9RHOB</name>
<dbReference type="Proteomes" id="UP000698242">
    <property type="component" value="Unassembled WGS sequence"/>
</dbReference>